<accession>X1HK11</accession>
<evidence type="ECO:0000313" key="1">
    <source>
        <dbReference type="EMBL" id="GAH54174.1"/>
    </source>
</evidence>
<sequence length="54" mass="5711">MANLFIGFPVPRAKIADMIEGAAPPLEHVVNHLPGGSDQLVLSTDIATNQIVKC</sequence>
<reference evidence="1" key="1">
    <citation type="journal article" date="2014" name="Front. Microbiol.">
        <title>High frequency of phylogenetically diverse reductive dehalogenase-homologous genes in deep subseafloor sedimentary metagenomes.</title>
        <authorList>
            <person name="Kawai M."/>
            <person name="Futagami T."/>
            <person name="Toyoda A."/>
            <person name="Takaki Y."/>
            <person name="Nishi S."/>
            <person name="Hori S."/>
            <person name="Arai W."/>
            <person name="Tsubouchi T."/>
            <person name="Morono Y."/>
            <person name="Uchiyama I."/>
            <person name="Ito T."/>
            <person name="Fujiyama A."/>
            <person name="Inagaki F."/>
            <person name="Takami H."/>
        </authorList>
    </citation>
    <scope>NUCLEOTIDE SEQUENCE</scope>
    <source>
        <strain evidence="1">Expedition CK06-06</strain>
    </source>
</reference>
<proteinExistence type="predicted"/>
<gene>
    <name evidence="1" type="ORF">S03H2_28092</name>
</gene>
<dbReference type="AlphaFoldDB" id="X1HK11"/>
<dbReference type="EMBL" id="BARU01016921">
    <property type="protein sequence ID" value="GAH54174.1"/>
    <property type="molecule type" value="Genomic_DNA"/>
</dbReference>
<name>X1HK11_9ZZZZ</name>
<comment type="caution">
    <text evidence="1">The sequence shown here is derived from an EMBL/GenBank/DDBJ whole genome shotgun (WGS) entry which is preliminary data.</text>
</comment>
<feature type="non-terminal residue" evidence="1">
    <location>
        <position position="54"/>
    </location>
</feature>
<organism evidence="1">
    <name type="scientific">marine sediment metagenome</name>
    <dbReference type="NCBI Taxonomy" id="412755"/>
    <lineage>
        <taxon>unclassified sequences</taxon>
        <taxon>metagenomes</taxon>
        <taxon>ecological metagenomes</taxon>
    </lineage>
</organism>
<protein>
    <submittedName>
        <fullName evidence="1">Uncharacterized protein</fullName>
    </submittedName>
</protein>